<reference evidence="2 3" key="1">
    <citation type="submission" date="2017-05" db="EMBL/GenBank/DDBJ databases">
        <authorList>
            <person name="Varghese N."/>
            <person name="Submissions S."/>
        </authorList>
    </citation>
    <scope>NUCLEOTIDE SEQUENCE [LARGE SCALE GENOMIC DNA]</scope>
    <source>
        <strain evidence="2 3">DSM 29982</strain>
    </source>
</reference>
<name>A0A521EK53_9FLAO</name>
<keyword evidence="1" id="KW-0812">Transmembrane</keyword>
<evidence type="ECO:0000313" key="3">
    <source>
        <dbReference type="Proteomes" id="UP000319267"/>
    </source>
</evidence>
<keyword evidence="1" id="KW-0472">Membrane</keyword>
<protein>
    <submittedName>
        <fullName evidence="2">Uncharacterized protein</fullName>
    </submittedName>
</protein>
<feature type="transmembrane region" description="Helical" evidence="1">
    <location>
        <begin position="7"/>
        <end position="31"/>
    </location>
</feature>
<dbReference type="AlphaFoldDB" id="A0A521EK53"/>
<gene>
    <name evidence="2" type="ORF">SAMN06265220_104352</name>
</gene>
<sequence>MEIISYNAFYFGVVMFANLFFIFFLLAYFYFTVI</sequence>
<organism evidence="2 3">
    <name type="scientific">Flavobacterium nitrogenifigens</name>
    <dbReference type="NCBI Taxonomy" id="1617283"/>
    <lineage>
        <taxon>Bacteria</taxon>
        <taxon>Pseudomonadati</taxon>
        <taxon>Bacteroidota</taxon>
        <taxon>Flavobacteriia</taxon>
        <taxon>Flavobacteriales</taxon>
        <taxon>Flavobacteriaceae</taxon>
        <taxon>Flavobacterium</taxon>
    </lineage>
</organism>
<dbReference type="EMBL" id="FXTQ01000004">
    <property type="protein sequence ID" value="SMO83841.1"/>
    <property type="molecule type" value="Genomic_DNA"/>
</dbReference>
<accession>A0A521EK53</accession>
<keyword evidence="1" id="KW-1133">Transmembrane helix</keyword>
<proteinExistence type="predicted"/>
<keyword evidence="3" id="KW-1185">Reference proteome</keyword>
<dbReference type="Proteomes" id="UP000319267">
    <property type="component" value="Unassembled WGS sequence"/>
</dbReference>
<evidence type="ECO:0000256" key="1">
    <source>
        <dbReference type="SAM" id="Phobius"/>
    </source>
</evidence>
<evidence type="ECO:0000313" key="2">
    <source>
        <dbReference type="EMBL" id="SMO83841.1"/>
    </source>
</evidence>